<sequence>MPHQKTSAMATSRKGTKRYCNSSRDTEGLLTNKPDSSDTINKNLSTLNGRIAL</sequence>
<protein>
    <submittedName>
        <fullName evidence="2">Uncharacterized protein</fullName>
    </submittedName>
</protein>
<feature type="compositionally biased region" description="Polar residues" evidence="1">
    <location>
        <begin position="1"/>
        <end position="10"/>
    </location>
</feature>
<name>A0A0E9TDT0_ANGAN</name>
<evidence type="ECO:0000256" key="1">
    <source>
        <dbReference type="SAM" id="MobiDB-lite"/>
    </source>
</evidence>
<organism evidence="2">
    <name type="scientific">Anguilla anguilla</name>
    <name type="common">European freshwater eel</name>
    <name type="synonym">Muraena anguilla</name>
    <dbReference type="NCBI Taxonomy" id="7936"/>
    <lineage>
        <taxon>Eukaryota</taxon>
        <taxon>Metazoa</taxon>
        <taxon>Chordata</taxon>
        <taxon>Craniata</taxon>
        <taxon>Vertebrata</taxon>
        <taxon>Euteleostomi</taxon>
        <taxon>Actinopterygii</taxon>
        <taxon>Neopterygii</taxon>
        <taxon>Teleostei</taxon>
        <taxon>Anguilliformes</taxon>
        <taxon>Anguillidae</taxon>
        <taxon>Anguilla</taxon>
    </lineage>
</organism>
<evidence type="ECO:0000313" key="2">
    <source>
        <dbReference type="EMBL" id="JAH51070.1"/>
    </source>
</evidence>
<proteinExistence type="predicted"/>
<reference evidence="2" key="1">
    <citation type="submission" date="2014-11" db="EMBL/GenBank/DDBJ databases">
        <authorList>
            <person name="Amaro Gonzalez C."/>
        </authorList>
    </citation>
    <scope>NUCLEOTIDE SEQUENCE</scope>
</reference>
<feature type="region of interest" description="Disordered" evidence="1">
    <location>
        <begin position="1"/>
        <end position="41"/>
    </location>
</feature>
<accession>A0A0E9TDT0</accession>
<dbReference type="AlphaFoldDB" id="A0A0E9TDT0"/>
<reference evidence="2" key="2">
    <citation type="journal article" date="2015" name="Fish Shellfish Immunol.">
        <title>Early steps in the European eel (Anguilla anguilla)-Vibrio vulnificus interaction in the gills: Role of the RtxA13 toxin.</title>
        <authorList>
            <person name="Callol A."/>
            <person name="Pajuelo D."/>
            <person name="Ebbesson L."/>
            <person name="Teles M."/>
            <person name="MacKenzie S."/>
            <person name="Amaro C."/>
        </authorList>
    </citation>
    <scope>NUCLEOTIDE SEQUENCE</scope>
</reference>
<dbReference type="EMBL" id="GBXM01057507">
    <property type="protein sequence ID" value="JAH51070.1"/>
    <property type="molecule type" value="Transcribed_RNA"/>
</dbReference>